<dbReference type="OrthoDB" id="7030285at2"/>
<dbReference type="AlphaFoldDB" id="A0A177N3K4"/>
<sequence length="258" mass="28015">MTIKTWIVILGGLTAVGLFALIFFLAKNMGITFGVYAGAMLLFYILAATTVSAATGFSEFMRGMLVGSNASLNGLILFELLSQTGNAGLAQGVAIGFFGLNLLAIVKWISQFEVYQALIGWSNWCLPMSWPIVLLGLLFLLFSLLLAAVTGFQVQYLKLQGLRVDWPTGTIFVKGGLVSNLNIWDTAFNMGNFAFVDMNSSDWHMAHESGHSLNLGAFGFIFHLLGAVDEWVFRQGDAYSERLADSNAGAGNNIPMWA</sequence>
<feature type="transmembrane region" description="Helical" evidence="1">
    <location>
        <begin position="33"/>
        <end position="54"/>
    </location>
</feature>
<keyword evidence="1" id="KW-0472">Membrane</keyword>
<organism evidence="2 3">
    <name type="scientific">Methylomonas koyamae</name>
    <dbReference type="NCBI Taxonomy" id="702114"/>
    <lineage>
        <taxon>Bacteria</taxon>
        <taxon>Pseudomonadati</taxon>
        <taxon>Pseudomonadota</taxon>
        <taxon>Gammaproteobacteria</taxon>
        <taxon>Methylococcales</taxon>
        <taxon>Methylococcaceae</taxon>
        <taxon>Methylomonas</taxon>
    </lineage>
</organism>
<protein>
    <submittedName>
        <fullName evidence="2">Uncharacterized protein</fullName>
    </submittedName>
</protein>
<feature type="transmembrane region" description="Helical" evidence="1">
    <location>
        <begin position="88"/>
        <end position="110"/>
    </location>
</feature>
<dbReference type="RefSeq" id="WP_064041822.1">
    <property type="nucleotide sequence ID" value="NZ_LUUJ01000110.1"/>
</dbReference>
<keyword evidence="1" id="KW-1133">Transmembrane helix</keyword>
<evidence type="ECO:0000313" key="2">
    <source>
        <dbReference type="EMBL" id="OAI12244.1"/>
    </source>
</evidence>
<comment type="caution">
    <text evidence="2">The sequence shown here is derived from an EMBL/GenBank/DDBJ whole genome shotgun (WGS) entry which is preliminary data.</text>
</comment>
<accession>A0A177N3K4</accession>
<feature type="transmembrane region" description="Helical" evidence="1">
    <location>
        <begin position="130"/>
        <end position="152"/>
    </location>
</feature>
<keyword evidence="1" id="KW-0812">Transmembrane</keyword>
<dbReference type="EMBL" id="LUUJ01000110">
    <property type="protein sequence ID" value="OAI12244.1"/>
    <property type="molecule type" value="Genomic_DNA"/>
</dbReference>
<feature type="transmembrane region" description="Helical" evidence="1">
    <location>
        <begin position="6"/>
        <end position="26"/>
    </location>
</feature>
<name>A0A177N3K4_9GAMM</name>
<evidence type="ECO:0000256" key="1">
    <source>
        <dbReference type="SAM" id="Phobius"/>
    </source>
</evidence>
<evidence type="ECO:0000313" key="3">
    <source>
        <dbReference type="Proteomes" id="UP000077857"/>
    </source>
</evidence>
<proteinExistence type="predicted"/>
<dbReference type="Proteomes" id="UP000077857">
    <property type="component" value="Unassembled WGS sequence"/>
</dbReference>
<gene>
    <name evidence="2" type="ORF">A1507_01745</name>
</gene>
<reference evidence="2 3" key="1">
    <citation type="submission" date="2016-03" db="EMBL/GenBank/DDBJ databases">
        <authorList>
            <person name="Ploux O."/>
        </authorList>
    </citation>
    <scope>NUCLEOTIDE SEQUENCE [LARGE SCALE GENOMIC DNA]</scope>
    <source>
        <strain evidence="2 3">R-45378</strain>
    </source>
</reference>